<keyword evidence="6" id="KW-0227">DNA damage</keyword>
<keyword evidence="4 10" id="KW-0489">Methyltransferase</keyword>
<dbReference type="GO" id="GO:0003908">
    <property type="term" value="F:methylated-DNA-[protein]-cysteine S-methyltransferase activity"/>
    <property type="evidence" value="ECO:0007669"/>
    <property type="project" value="UniProtKB-EC"/>
</dbReference>
<dbReference type="PANTHER" id="PTHR10815">
    <property type="entry name" value="METHYLATED-DNA--PROTEIN-CYSTEINE METHYLTRANSFERASE"/>
    <property type="match status" value="1"/>
</dbReference>
<gene>
    <name evidence="10" type="ORF">GTK09_17415</name>
</gene>
<evidence type="ECO:0000256" key="3">
    <source>
        <dbReference type="ARBA" id="ARBA00011918"/>
    </source>
</evidence>
<dbReference type="InterPro" id="IPR001497">
    <property type="entry name" value="MethylDNA_cys_MeTrfase_AS"/>
</dbReference>
<evidence type="ECO:0000313" key="10">
    <source>
        <dbReference type="EMBL" id="NDW06202.1"/>
    </source>
</evidence>
<dbReference type="Pfam" id="PF01035">
    <property type="entry name" value="DNA_binding_1"/>
    <property type="match status" value="1"/>
</dbReference>
<dbReference type="InterPro" id="IPR036631">
    <property type="entry name" value="MGMT_N_sf"/>
</dbReference>
<dbReference type="InterPro" id="IPR014048">
    <property type="entry name" value="MethylDNA_cys_MeTrfase_DNA-bd"/>
</dbReference>
<keyword evidence="11" id="KW-1185">Reference proteome</keyword>
<dbReference type="NCBIfam" id="TIGR00589">
    <property type="entry name" value="ogt"/>
    <property type="match status" value="1"/>
</dbReference>
<dbReference type="SUPFAM" id="SSF53155">
    <property type="entry name" value="Methylated DNA-protein cysteine methyltransferase domain"/>
    <property type="match status" value="1"/>
</dbReference>
<evidence type="ECO:0000256" key="5">
    <source>
        <dbReference type="ARBA" id="ARBA00022679"/>
    </source>
</evidence>
<dbReference type="Gene3D" id="1.10.10.10">
    <property type="entry name" value="Winged helix-like DNA-binding domain superfamily/Winged helix DNA-binding domain"/>
    <property type="match status" value="1"/>
</dbReference>
<dbReference type="PANTHER" id="PTHR10815:SF5">
    <property type="entry name" value="METHYLATED-DNA--PROTEIN-CYSTEINE METHYLTRANSFERASE"/>
    <property type="match status" value="1"/>
</dbReference>
<reference evidence="10 11" key="1">
    <citation type="submission" date="2020-01" db="EMBL/GenBank/DDBJ databases">
        <title>Jiella pacifica sp. nov.</title>
        <authorList>
            <person name="Xue Z."/>
            <person name="Zhu S."/>
            <person name="Chen J."/>
            <person name="Yang J."/>
        </authorList>
    </citation>
    <scope>NUCLEOTIDE SEQUENCE [LARGE SCALE GENOMIC DNA]</scope>
    <source>
        <strain evidence="10 11">40Bstr34</strain>
    </source>
</reference>
<dbReference type="AlphaFoldDB" id="A0A6N9T6M3"/>
<dbReference type="CDD" id="cd06445">
    <property type="entry name" value="ATase"/>
    <property type="match status" value="1"/>
</dbReference>
<accession>A0A6N9T6M3</accession>
<dbReference type="InterPro" id="IPR036217">
    <property type="entry name" value="MethylDNA_cys_MeTrfase_DNAb"/>
</dbReference>
<comment type="similarity">
    <text evidence="2">Belongs to the MGMT family.</text>
</comment>
<feature type="domain" description="Methylated-DNA-[protein]-cysteine S-methyltransferase DNA binding" evidence="9">
    <location>
        <begin position="87"/>
        <end position="166"/>
    </location>
</feature>
<name>A0A6N9T6M3_9HYPH</name>
<dbReference type="PROSITE" id="PS00374">
    <property type="entry name" value="MGMT"/>
    <property type="match status" value="1"/>
</dbReference>
<dbReference type="EMBL" id="JAAAMG010000015">
    <property type="protein sequence ID" value="NDW06202.1"/>
    <property type="molecule type" value="Genomic_DNA"/>
</dbReference>
<evidence type="ECO:0000256" key="4">
    <source>
        <dbReference type="ARBA" id="ARBA00022603"/>
    </source>
</evidence>
<dbReference type="RefSeq" id="WP_163464741.1">
    <property type="nucleotide sequence ID" value="NZ_JAAAMG010000015.1"/>
</dbReference>
<comment type="catalytic activity">
    <reaction evidence="1">
        <text>a 4-O-methyl-thymidine in DNA + L-cysteinyl-[protein] = a thymidine in DNA + S-methyl-L-cysteinyl-[protein]</text>
        <dbReference type="Rhea" id="RHEA:53428"/>
        <dbReference type="Rhea" id="RHEA-COMP:10131"/>
        <dbReference type="Rhea" id="RHEA-COMP:10132"/>
        <dbReference type="Rhea" id="RHEA-COMP:13555"/>
        <dbReference type="Rhea" id="RHEA-COMP:13556"/>
        <dbReference type="ChEBI" id="CHEBI:29950"/>
        <dbReference type="ChEBI" id="CHEBI:82612"/>
        <dbReference type="ChEBI" id="CHEBI:137386"/>
        <dbReference type="ChEBI" id="CHEBI:137387"/>
        <dbReference type="EC" id="2.1.1.63"/>
    </reaction>
</comment>
<keyword evidence="7" id="KW-0234">DNA repair</keyword>
<evidence type="ECO:0000256" key="8">
    <source>
        <dbReference type="ARBA" id="ARBA00049348"/>
    </source>
</evidence>
<organism evidence="10 11">
    <name type="scientific">Jiella pacifica</name>
    <dbReference type="NCBI Taxonomy" id="2696469"/>
    <lineage>
        <taxon>Bacteria</taxon>
        <taxon>Pseudomonadati</taxon>
        <taxon>Pseudomonadota</taxon>
        <taxon>Alphaproteobacteria</taxon>
        <taxon>Hyphomicrobiales</taxon>
        <taxon>Aurantimonadaceae</taxon>
        <taxon>Jiella</taxon>
    </lineage>
</organism>
<evidence type="ECO:0000256" key="6">
    <source>
        <dbReference type="ARBA" id="ARBA00022763"/>
    </source>
</evidence>
<dbReference type="SUPFAM" id="SSF46767">
    <property type="entry name" value="Methylated DNA-protein cysteine methyltransferase, C-terminal domain"/>
    <property type="match status" value="1"/>
</dbReference>
<evidence type="ECO:0000256" key="2">
    <source>
        <dbReference type="ARBA" id="ARBA00008711"/>
    </source>
</evidence>
<comment type="caution">
    <text evidence="10">The sequence shown here is derived from an EMBL/GenBank/DDBJ whole genome shotgun (WGS) entry which is preliminary data.</text>
</comment>
<dbReference type="FunFam" id="1.10.10.10:FF:000214">
    <property type="entry name" value="Methylated-DNA--protein-cysteine methyltransferase"/>
    <property type="match status" value="1"/>
</dbReference>
<comment type="catalytic activity">
    <reaction evidence="8">
        <text>a 6-O-methyl-2'-deoxyguanosine in DNA + L-cysteinyl-[protein] = S-methyl-L-cysteinyl-[protein] + a 2'-deoxyguanosine in DNA</text>
        <dbReference type="Rhea" id="RHEA:24000"/>
        <dbReference type="Rhea" id="RHEA-COMP:10131"/>
        <dbReference type="Rhea" id="RHEA-COMP:10132"/>
        <dbReference type="Rhea" id="RHEA-COMP:11367"/>
        <dbReference type="Rhea" id="RHEA-COMP:11368"/>
        <dbReference type="ChEBI" id="CHEBI:29950"/>
        <dbReference type="ChEBI" id="CHEBI:82612"/>
        <dbReference type="ChEBI" id="CHEBI:85445"/>
        <dbReference type="ChEBI" id="CHEBI:85448"/>
        <dbReference type="EC" id="2.1.1.63"/>
    </reaction>
</comment>
<evidence type="ECO:0000313" key="11">
    <source>
        <dbReference type="Proteomes" id="UP000469011"/>
    </source>
</evidence>
<protein>
    <recommendedName>
        <fullName evidence="3">methylated-DNA--[protein]-cysteine S-methyltransferase</fullName>
        <ecNumber evidence="3">2.1.1.63</ecNumber>
    </recommendedName>
</protein>
<dbReference type="EC" id="2.1.1.63" evidence="3"/>
<dbReference type="InterPro" id="IPR036388">
    <property type="entry name" value="WH-like_DNA-bd_sf"/>
</dbReference>
<dbReference type="Proteomes" id="UP000469011">
    <property type="component" value="Unassembled WGS sequence"/>
</dbReference>
<dbReference type="GO" id="GO:0006281">
    <property type="term" value="P:DNA repair"/>
    <property type="evidence" value="ECO:0007669"/>
    <property type="project" value="UniProtKB-KW"/>
</dbReference>
<evidence type="ECO:0000256" key="1">
    <source>
        <dbReference type="ARBA" id="ARBA00001286"/>
    </source>
</evidence>
<evidence type="ECO:0000256" key="7">
    <source>
        <dbReference type="ARBA" id="ARBA00023204"/>
    </source>
</evidence>
<evidence type="ECO:0000259" key="9">
    <source>
        <dbReference type="Pfam" id="PF01035"/>
    </source>
</evidence>
<dbReference type="GO" id="GO:0032259">
    <property type="term" value="P:methylation"/>
    <property type="evidence" value="ECO:0007669"/>
    <property type="project" value="UniProtKB-KW"/>
</dbReference>
<keyword evidence="5 10" id="KW-0808">Transferase</keyword>
<sequence>MGKTFFIERQRTPIGHLVLLTDIDDRLRVADWEDYAERMNRLLALKHGTVAIEERPGRSEACRAFDAYFAGEVDALSSISVRMTGTPFQCTVWNELLRIEVGTTITYGELARRIGRPTVFRAVGYANSLNPINIAVPCHRVVGANASLTGYGGGLPRKQWLLDHEAGRPTLFH</sequence>
<proteinExistence type="inferred from homology"/>